<dbReference type="Pfam" id="PF08350">
    <property type="entry name" value="FilR1_middle"/>
    <property type="match status" value="1"/>
</dbReference>
<evidence type="ECO:0008006" key="5">
    <source>
        <dbReference type="Google" id="ProtNLM"/>
    </source>
</evidence>
<evidence type="ECO:0000259" key="1">
    <source>
        <dbReference type="Pfam" id="PF08350"/>
    </source>
</evidence>
<dbReference type="InterPro" id="IPR036390">
    <property type="entry name" value="WH_DNA-bd_sf"/>
</dbReference>
<dbReference type="Pfam" id="PF25213">
    <property type="entry name" value="HVO_A0261_N"/>
    <property type="match status" value="2"/>
</dbReference>
<proteinExistence type="predicted"/>
<sequence length="377" mass="41536">MIEGPTDASTLTQTVSVSRSTIDRALSAFKEWGLIVSDSDRIEPTLFARLVGKVYTDFETEVGAVGRNLPPDSPSWSAVGTGADAVKLVTTRIDLLEYAETARTKRTLVTELPYARSTVDRAVRELEQAGLIQRTAAGYATTDVGQWITARYHVAHEAIADVLAVRDLLRYLPTDEMFPPALFGGIDIERAERTVPYHLLKGLREHLVAAERIRAVLPTLPTPQFLSVCHRQVIQRGTTFELITTPALADTLTDEFPRLLAEMTDATTGSITTSTGTTPPFGLILSTTDAGLGGSVLVYDDHQSVIGAFHADSDAALTWIKDYYEHLHEQATKITPEWLDAITTEASNRPPLSTTLDHARREDESSDRCSYDFIYRN</sequence>
<accession>A0A3P3RAR7</accession>
<evidence type="ECO:0000313" key="4">
    <source>
        <dbReference type="Proteomes" id="UP000282322"/>
    </source>
</evidence>
<reference evidence="3 4" key="1">
    <citation type="submission" date="2018-11" db="EMBL/GenBank/DDBJ databases">
        <title>Taxonoimc description of Halomarina strain SPP-AMP-1.</title>
        <authorList>
            <person name="Pal Y."/>
            <person name="Srinivasana K."/>
            <person name="Verma A."/>
            <person name="Kumar P."/>
        </authorList>
    </citation>
    <scope>NUCLEOTIDE SEQUENCE [LARGE SCALE GENOMIC DNA]</scope>
    <source>
        <strain evidence="3 4">SPP-AMP-1</strain>
    </source>
</reference>
<gene>
    <name evidence="3" type="ORF">EIK79_10760</name>
</gene>
<evidence type="ECO:0000259" key="2">
    <source>
        <dbReference type="Pfam" id="PF25213"/>
    </source>
</evidence>
<feature type="domain" description="Methanogenesis regulatory protein FilR1 middle" evidence="1">
    <location>
        <begin position="196"/>
        <end position="329"/>
    </location>
</feature>
<dbReference type="InterPro" id="IPR013561">
    <property type="entry name" value="FilR1_middle_dom"/>
</dbReference>
<feature type="domain" description="HVO-A0261-like N-terminal" evidence="2">
    <location>
        <begin position="89"/>
        <end position="158"/>
    </location>
</feature>
<dbReference type="Proteomes" id="UP000282322">
    <property type="component" value="Unassembled WGS sequence"/>
</dbReference>
<dbReference type="InterPro" id="IPR057527">
    <property type="entry name" value="HVO_A0261-like_N"/>
</dbReference>
<organism evidence="3 4">
    <name type="scientific">Halocatena pleomorpha</name>
    <dbReference type="NCBI Taxonomy" id="1785090"/>
    <lineage>
        <taxon>Archaea</taxon>
        <taxon>Methanobacteriati</taxon>
        <taxon>Methanobacteriota</taxon>
        <taxon>Stenosarchaea group</taxon>
        <taxon>Halobacteria</taxon>
        <taxon>Halobacteriales</taxon>
        <taxon>Natronomonadaceae</taxon>
        <taxon>Halocatena</taxon>
    </lineage>
</organism>
<dbReference type="RefSeq" id="WP_124955131.1">
    <property type="nucleotide sequence ID" value="NZ_RRCH01000023.1"/>
</dbReference>
<protein>
    <recommendedName>
        <fullName evidence="5">MarR family transcriptional regulator</fullName>
    </recommendedName>
</protein>
<feature type="domain" description="HVO-A0261-like N-terminal" evidence="2">
    <location>
        <begin position="3"/>
        <end position="63"/>
    </location>
</feature>
<evidence type="ECO:0000313" key="3">
    <source>
        <dbReference type="EMBL" id="RRJ30059.1"/>
    </source>
</evidence>
<name>A0A3P3RAR7_9EURY</name>
<keyword evidence="4" id="KW-1185">Reference proteome</keyword>
<dbReference type="SUPFAM" id="SSF46785">
    <property type="entry name" value="Winged helix' DNA-binding domain"/>
    <property type="match status" value="1"/>
</dbReference>
<dbReference type="EMBL" id="RRCH01000023">
    <property type="protein sequence ID" value="RRJ30059.1"/>
    <property type="molecule type" value="Genomic_DNA"/>
</dbReference>
<dbReference type="AlphaFoldDB" id="A0A3P3RAR7"/>
<comment type="caution">
    <text evidence="3">The sequence shown here is derived from an EMBL/GenBank/DDBJ whole genome shotgun (WGS) entry which is preliminary data.</text>
</comment>